<dbReference type="InterPro" id="IPR035994">
    <property type="entry name" value="Nucleoside_phosphorylase_sf"/>
</dbReference>
<dbReference type="InterPro" id="IPR007111">
    <property type="entry name" value="NACHT_NTPase"/>
</dbReference>
<dbReference type="PANTHER" id="PTHR46082:SF11">
    <property type="entry name" value="AAA+ ATPASE DOMAIN-CONTAINING PROTEIN-RELATED"/>
    <property type="match status" value="1"/>
</dbReference>
<keyword evidence="5" id="KW-1185">Reference proteome</keyword>
<feature type="region of interest" description="Disordered" evidence="2">
    <location>
        <begin position="105"/>
        <end position="132"/>
    </location>
</feature>
<dbReference type="PANTHER" id="PTHR46082">
    <property type="entry name" value="ATP/GTP-BINDING PROTEIN-RELATED"/>
    <property type="match status" value="1"/>
</dbReference>
<gene>
    <name evidence="4" type="ORF">BGW36DRAFT_268781</name>
</gene>
<evidence type="ECO:0000256" key="1">
    <source>
        <dbReference type="ARBA" id="ARBA00022737"/>
    </source>
</evidence>
<dbReference type="GeneID" id="70240424"/>
<dbReference type="GO" id="GO:0003824">
    <property type="term" value="F:catalytic activity"/>
    <property type="evidence" value="ECO:0007669"/>
    <property type="project" value="InterPro"/>
</dbReference>
<dbReference type="InterPro" id="IPR056884">
    <property type="entry name" value="NPHP3-like_N"/>
</dbReference>
<dbReference type="Proteomes" id="UP001201262">
    <property type="component" value="Unassembled WGS sequence"/>
</dbReference>
<dbReference type="PROSITE" id="PS50837">
    <property type="entry name" value="NACHT"/>
    <property type="match status" value="1"/>
</dbReference>
<dbReference type="RefSeq" id="XP_046068407.1">
    <property type="nucleotide sequence ID" value="XM_046210137.1"/>
</dbReference>
<dbReference type="InterPro" id="IPR053137">
    <property type="entry name" value="NLR-like"/>
</dbReference>
<dbReference type="SUPFAM" id="SSF53167">
    <property type="entry name" value="Purine and uridine phosphorylases"/>
    <property type="match status" value="1"/>
</dbReference>
<dbReference type="GO" id="GO:0009116">
    <property type="term" value="P:nucleoside metabolic process"/>
    <property type="evidence" value="ECO:0007669"/>
    <property type="project" value="InterPro"/>
</dbReference>
<evidence type="ECO:0000313" key="4">
    <source>
        <dbReference type="EMBL" id="KAH8692410.1"/>
    </source>
</evidence>
<proteinExistence type="predicted"/>
<evidence type="ECO:0000259" key="3">
    <source>
        <dbReference type="PROSITE" id="PS50837"/>
    </source>
</evidence>
<name>A0AAD4PUQ0_9EURO</name>
<accession>A0AAD4PUQ0</accession>
<reference evidence="4" key="1">
    <citation type="submission" date="2021-12" db="EMBL/GenBank/DDBJ databases">
        <title>Convergent genome expansion in fungi linked to evolution of root-endophyte symbiosis.</title>
        <authorList>
            <consortium name="DOE Joint Genome Institute"/>
            <person name="Ke Y.-H."/>
            <person name="Bonito G."/>
            <person name="Liao H.-L."/>
            <person name="Looney B."/>
            <person name="Rojas-Flechas A."/>
            <person name="Nash J."/>
            <person name="Hameed K."/>
            <person name="Schadt C."/>
            <person name="Martin F."/>
            <person name="Crous P.W."/>
            <person name="Miettinen O."/>
            <person name="Magnuson J.K."/>
            <person name="Labbe J."/>
            <person name="Jacobson D."/>
            <person name="Doktycz M.J."/>
            <person name="Veneault-Fourrey C."/>
            <person name="Kuo A."/>
            <person name="Mondo S."/>
            <person name="Calhoun S."/>
            <person name="Riley R."/>
            <person name="Ohm R."/>
            <person name="LaButti K."/>
            <person name="Andreopoulos B."/>
            <person name="Pangilinan J."/>
            <person name="Nolan M."/>
            <person name="Tritt A."/>
            <person name="Clum A."/>
            <person name="Lipzen A."/>
            <person name="Daum C."/>
            <person name="Barry K."/>
            <person name="Grigoriev I.V."/>
            <person name="Vilgalys R."/>
        </authorList>
    </citation>
    <scope>NUCLEOTIDE SEQUENCE</scope>
    <source>
        <strain evidence="4">PMI_201</strain>
    </source>
</reference>
<feature type="non-terminal residue" evidence="4">
    <location>
        <position position="579"/>
    </location>
</feature>
<feature type="domain" description="NACHT" evidence="3">
    <location>
        <begin position="421"/>
        <end position="579"/>
    </location>
</feature>
<sequence length="579" mass="65524">MDESHRQLSHDDYTVGWICALPKTELVAAAAMLDEEHPILPADPQDTNTYLLGRIGHHNVVIACLPAETTGKVSAATVAKDMIRTFKAVRFGLMVGIGGGAPYYGVEKSDDGRDDESEDENEDSEEEYSDDTRDIRLGDVVISLHSKSREAVVQYDFGKSEQEKEFVRAGGKLNKPPNIVLNAVSMLQAQHERKGHNISELLSEMLTENPRMATKFGYPGSAKDRLFKSSIIHKEGEKSCKACGPSDVNLVKRKNRHDGSPKLHYGTIGSADQVMKDALLRDKWAQKEKIMCFEMEAAGLMDSFPCLVIRGICDYADSHKNKIWQPYAAATAAAYAKELLLVIPGQGLVDLPPIEQSTWQQDYTATRAWRRSNDEEKCLQAFRTTEYERQKNLNPEREAETCLWCLDDERFRNWRDKSTSCLLWVTADPGCGKSVLSRALVDERLLDSAPNDTTICYFFFKDTSEDQRSPANALAALLHQLFTSHVGQKAIKYALPRFRENANNISQNLQVMWRIVQDIALDSDFGKIIFLIDALDECQRSEQENLIRMLMQLERTSTRHGSKETFKFFITSRPYWDIE</sequence>
<keyword evidence="1" id="KW-0677">Repeat</keyword>
<dbReference type="Gene3D" id="3.40.50.300">
    <property type="entry name" value="P-loop containing nucleotide triphosphate hydrolases"/>
    <property type="match status" value="1"/>
</dbReference>
<evidence type="ECO:0000256" key="2">
    <source>
        <dbReference type="SAM" id="MobiDB-lite"/>
    </source>
</evidence>
<evidence type="ECO:0000313" key="5">
    <source>
        <dbReference type="Proteomes" id="UP001201262"/>
    </source>
</evidence>
<comment type="caution">
    <text evidence="4">The sequence shown here is derived from an EMBL/GenBank/DDBJ whole genome shotgun (WGS) entry which is preliminary data.</text>
</comment>
<protein>
    <submittedName>
        <fullName evidence="4">Nucleoside phosphorylase domain-containing protein</fullName>
    </submittedName>
</protein>
<dbReference type="Pfam" id="PF24883">
    <property type="entry name" value="NPHP3_N"/>
    <property type="match status" value="1"/>
</dbReference>
<feature type="compositionally biased region" description="Acidic residues" evidence="2">
    <location>
        <begin position="112"/>
        <end position="129"/>
    </location>
</feature>
<dbReference type="Gene3D" id="3.40.50.1580">
    <property type="entry name" value="Nucleoside phosphorylase domain"/>
    <property type="match status" value="1"/>
</dbReference>
<dbReference type="InterPro" id="IPR027417">
    <property type="entry name" value="P-loop_NTPase"/>
</dbReference>
<dbReference type="AlphaFoldDB" id="A0AAD4PUQ0"/>
<organism evidence="4 5">
    <name type="scientific">Talaromyces proteolyticus</name>
    <dbReference type="NCBI Taxonomy" id="1131652"/>
    <lineage>
        <taxon>Eukaryota</taxon>
        <taxon>Fungi</taxon>
        <taxon>Dikarya</taxon>
        <taxon>Ascomycota</taxon>
        <taxon>Pezizomycotina</taxon>
        <taxon>Eurotiomycetes</taxon>
        <taxon>Eurotiomycetidae</taxon>
        <taxon>Eurotiales</taxon>
        <taxon>Trichocomaceae</taxon>
        <taxon>Talaromyces</taxon>
        <taxon>Talaromyces sect. Bacilispori</taxon>
    </lineage>
</organism>
<dbReference type="EMBL" id="JAJTJA010000011">
    <property type="protein sequence ID" value="KAH8692410.1"/>
    <property type="molecule type" value="Genomic_DNA"/>
</dbReference>